<dbReference type="EMBL" id="BAAAPK010000004">
    <property type="protein sequence ID" value="GAA1686652.1"/>
    <property type="molecule type" value="Genomic_DNA"/>
</dbReference>
<dbReference type="PANTHER" id="PTHR48228:SF6">
    <property type="entry name" value="L-CARNITINE COA-TRANSFERASE"/>
    <property type="match status" value="1"/>
</dbReference>
<evidence type="ECO:0000256" key="2">
    <source>
        <dbReference type="ARBA" id="ARBA00022679"/>
    </source>
</evidence>
<dbReference type="InterPro" id="IPR050509">
    <property type="entry name" value="CoA-transferase_III"/>
</dbReference>
<gene>
    <name evidence="3" type="ORF">GCM10009807_32850</name>
</gene>
<dbReference type="RefSeq" id="WP_344056106.1">
    <property type="nucleotide sequence ID" value="NZ_BAAAPK010000004.1"/>
</dbReference>
<accession>A0ABN2HGL7</accession>
<dbReference type="Gene3D" id="3.40.50.10540">
    <property type="entry name" value="Crotonobetainyl-coa:carnitine coa-transferase, domain 1"/>
    <property type="match status" value="2"/>
</dbReference>
<evidence type="ECO:0000313" key="4">
    <source>
        <dbReference type="Proteomes" id="UP001500596"/>
    </source>
</evidence>
<reference evidence="3 4" key="1">
    <citation type="journal article" date="2019" name="Int. J. Syst. Evol. Microbiol.">
        <title>The Global Catalogue of Microorganisms (GCM) 10K type strain sequencing project: providing services to taxonomists for standard genome sequencing and annotation.</title>
        <authorList>
            <consortium name="The Broad Institute Genomics Platform"/>
            <consortium name="The Broad Institute Genome Sequencing Center for Infectious Disease"/>
            <person name="Wu L."/>
            <person name="Ma J."/>
        </authorList>
    </citation>
    <scope>NUCLEOTIDE SEQUENCE [LARGE SCALE GENOMIC DNA]</scope>
    <source>
        <strain evidence="3 4">JCM 15575</strain>
    </source>
</reference>
<proteinExistence type="inferred from homology"/>
<dbReference type="Gene3D" id="3.30.1540.10">
    <property type="entry name" value="formyl-coa transferase, domain 3"/>
    <property type="match status" value="2"/>
</dbReference>
<dbReference type="InterPro" id="IPR023606">
    <property type="entry name" value="CoA-Trfase_III_dom_1_sf"/>
</dbReference>
<dbReference type="InterPro" id="IPR003673">
    <property type="entry name" value="CoA-Trfase_fam_III"/>
</dbReference>
<evidence type="ECO:0000313" key="3">
    <source>
        <dbReference type="EMBL" id="GAA1686652.1"/>
    </source>
</evidence>
<evidence type="ECO:0000256" key="1">
    <source>
        <dbReference type="ARBA" id="ARBA00008383"/>
    </source>
</evidence>
<dbReference type="SUPFAM" id="SSF89796">
    <property type="entry name" value="CoA-transferase family III (CaiB/BaiF)"/>
    <property type="match status" value="2"/>
</dbReference>
<dbReference type="Proteomes" id="UP001500596">
    <property type="component" value="Unassembled WGS sequence"/>
</dbReference>
<protein>
    <submittedName>
        <fullName evidence="3">CoA transferase</fullName>
    </submittedName>
</protein>
<comment type="similarity">
    <text evidence="1">Belongs to the CoA-transferase III family.</text>
</comment>
<dbReference type="InterPro" id="IPR044855">
    <property type="entry name" value="CoA-Trfase_III_dom3_sf"/>
</dbReference>
<dbReference type="PANTHER" id="PTHR48228">
    <property type="entry name" value="SUCCINYL-COA--D-CITRAMALATE COA-TRANSFERASE"/>
    <property type="match status" value="1"/>
</dbReference>
<keyword evidence="2 3" id="KW-0808">Transferase</keyword>
<keyword evidence="4" id="KW-1185">Reference proteome</keyword>
<organism evidence="3 4">
    <name type="scientific">Microbacterium lacus</name>
    <dbReference type="NCBI Taxonomy" id="415217"/>
    <lineage>
        <taxon>Bacteria</taxon>
        <taxon>Bacillati</taxon>
        <taxon>Actinomycetota</taxon>
        <taxon>Actinomycetes</taxon>
        <taxon>Micrococcales</taxon>
        <taxon>Microbacteriaceae</taxon>
        <taxon>Microbacterium</taxon>
    </lineage>
</organism>
<dbReference type="GO" id="GO:0016740">
    <property type="term" value="F:transferase activity"/>
    <property type="evidence" value="ECO:0007669"/>
    <property type="project" value="UniProtKB-KW"/>
</dbReference>
<name>A0ABN2HGL7_9MICO</name>
<comment type="caution">
    <text evidence="3">The sequence shown here is derived from an EMBL/GenBank/DDBJ whole genome shotgun (WGS) entry which is preliminary data.</text>
</comment>
<sequence length="767" mass="80915">MAVETGLAPLTDLRVLDLTGKLVPGMARLLADLGADVIRQARSDETTELADEAHGDSGGLLADEIEALAETSDVVLVDDSSGAARRYAAAGFGRRAAEGPSIWIDVSDFGRTSSRSGWTASAGVHFALSGALARSGLPEYRTPLMPPAFIVDITAAVHGVWLLLLAVVAAARTREDQAIDFAVSDAMFHGLDPAFGIKGTVLGTRDLSAAIGRPDSRDLYPVFHVADGWVRICVLSPGQWRGLFGWLGEPAAFADPRFEHGEVRLAAARELYPEIGRLLADLSQEEAVREGQARGVPIAAIRPASGALPASELCGAEPSDGDTATNPGKAGIFVIDGRRMRFPAPRSRTWRTASRFFDGLNGWDAAALPLEGLRVLDLGVIVAGAETGRLLADYGADVIKIESPDHLDGSRLATLATGMSTSFARGHRNKRSMGVNLRHDLGRRVFSDLIAVSDVMVSNFKPGTLDSLGLDHKALERINPALVTVEGSAFGASPDARRLFGYGPLVRASAGVTHEWQYPGQNGSYGDGLTVFPDHLAGRLAAIAAVSLCLRSRRTGEAGNATIAQLDLIRDASAFASARPNAPDAPCGVFAGPGGSEADTWLYLEVDGDRAFQEMCAAIGRDDITQLDRFASRSQRIAHREELDEIISAWVSGVDPATAASVLQRVGVKAAPVVHEVELTDDVDVSRRALLANSALPGVSGSLIVQGGEALFASGLTPRLNPAPRLAEHTRTVAEELLGLTPTEIDALVHSRALFAAPQAGRQGPLA</sequence>
<dbReference type="Pfam" id="PF02515">
    <property type="entry name" value="CoA_transf_3"/>
    <property type="match status" value="2"/>
</dbReference>